<evidence type="ECO:0000313" key="2">
    <source>
        <dbReference type="EMBL" id="KIO22076.1"/>
    </source>
</evidence>
<evidence type="ECO:0000313" key="3">
    <source>
        <dbReference type="Proteomes" id="UP000054248"/>
    </source>
</evidence>
<sequence>MYYPPTTEGARPSPPARLAPSISSTSPQTMRMTTSPSNVTDTQPVQAPAMTTRGEAMRPRGGFCYEGCSCCCFNCGCISEGCKDRSCWLTC</sequence>
<organism evidence="2 3">
    <name type="scientific">Tulasnella calospora MUT 4182</name>
    <dbReference type="NCBI Taxonomy" id="1051891"/>
    <lineage>
        <taxon>Eukaryota</taxon>
        <taxon>Fungi</taxon>
        <taxon>Dikarya</taxon>
        <taxon>Basidiomycota</taxon>
        <taxon>Agaricomycotina</taxon>
        <taxon>Agaricomycetes</taxon>
        <taxon>Cantharellales</taxon>
        <taxon>Tulasnellaceae</taxon>
        <taxon>Tulasnella</taxon>
    </lineage>
</organism>
<dbReference type="HOGENOM" id="CLU_2387779_0_0_1"/>
<gene>
    <name evidence="2" type="ORF">M407DRAFT_120806</name>
</gene>
<dbReference type="EMBL" id="KN823119">
    <property type="protein sequence ID" value="KIO22076.1"/>
    <property type="molecule type" value="Genomic_DNA"/>
</dbReference>
<reference evidence="3" key="2">
    <citation type="submission" date="2015-01" db="EMBL/GenBank/DDBJ databases">
        <title>Evolutionary Origins and Diversification of the Mycorrhizal Mutualists.</title>
        <authorList>
            <consortium name="DOE Joint Genome Institute"/>
            <consortium name="Mycorrhizal Genomics Consortium"/>
            <person name="Kohler A."/>
            <person name="Kuo A."/>
            <person name="Nagy L.G."/>
            <person name="Floudas D."/>
            <person name="Copeland A."/>
            <person name="Barry K.W."/>
            <person name="Cichocki N."/>
            <person name="Veneault-Fourrey C."/>
            <person name="LaButti K."/>
            <person name="Lindquist E.A."/>
            <person name="Lipzen A."/>
            <person name="Lundell T."/>
            <person name="Morin E."/>
            <person name="Murat C."/>
            <person name="Riley R."/>
            <person name="Ohm R."/>
            <person name="Sun H."/>
            <person name="Tunlid A."/>
            <person name="Henrissat B."/>
            <person name="Grigoriev I.V."/>
            <person name="Hibbett D.S."/>
            <person name="Martin F."/>
        </authorList>
    </citation>
    <scope>NUCLEOTIDE SEQUENCE [LARGE SCALE GENOMIC DNA]</scope>
    <source>
        <strain evidence="3">MUT 4182</strain>
    </source>
</reference>
<dbReference type="Proteomes" id="UP000054248">
    <property type="component" value="Unassembled WGS sequence"/>
</dbReference>
<evidence type="ECO:0000256" key="1">
    <source>
        <dbReference type="SAM" id="MobiDB-lite"/>
    </source>
</evidence>
<feature type="region of interest" description="Disordered" evidence="1">
    <location>
        <begin position="1"/>
        <end position="47"/>
    </location>
</feature>
<name>A0A0C3QAU0_9AGAM</name>
<reference evidence="2 3" key="1">
    <citation type="submission" date="2014-04" db="EMBL/GenBank/DDBJ databases">
        <authorList>
            <consortium name="DOE Joint Genome Institute"/>
            <person name="Kuo A."/>
            <person name="Girlanda M."/>
            <person name="Perotto S."/>
            <person name="Kohler A."/>
            <person name="Nagy L.G."/>
            <person name="Floudas D."/>
            <person name="Copeland A."/>
            <person name="Barry K.W."/>
            <person name="Cichocki N."/>
            <person name="Veneault-Fourrey C."/>
            <person name="LaButti K."/>
            <person name="Lindquist E.A."/>
            <person name="Lipzen A."/>
            <person name="Lundell T."/>
            <person name="Morin E."/>
            <person name="Murat C."/>
            <person name="Sun H."/>
            <person name="Tunlid A."/>
            <person name="Henrissat B."/>
            <person name="Grigoriev I.V."/>
            <person name="Hibbett D.S."/>
            <person name="Martin F."/>
            <person name="Nordberg H.P."/>
            <person name="Cantor M.N."/>
            <person name="Hua S.X."/>
        </authorList>
    </citation>
    <scope>NUCLEOTIDE SEQUENCE [LARGE SCALE GENOMIC DNA]</scope>
    <source>
        <strain evidence="2 3">MUT 4182</strain>
    </source>
</reference>
<proteinExistence type="predicted"/>
<keyword evidence="3" id="KW-1185">Reference proteome</keyword>
<dbReference type="AlphaFoldDB" id="A0A0C3QAU0"/>
<protein>
    <submittedName>
        <fullName evidence="2">Uncharacterized protein</fullName>
    </submittedName>
</protein>
<accession>A0A0C3QAU0</accession>
<feature type="compositionally biased region" description="Polar residues" evidence="1">
    <location>
        <begin position="25"/>
        <end position="45"/>
    </location>
</feature>